<accession>A0A6J4QAP2</accession>
<sequence length="39" mass="4119">CASKKSRRTPRAARGAAAANESHASGAQRRPHVLAGWSF</sequence>
<proteinExistence type="predicted"/>
<feature type="region of interest" description="Disordered" evidence="1">
    <location>
        <begin position="1"/>
        <end position="39"/>
    </location>
</feature>
<feature type="compositionally biased region" description="Basic residues" evidence="1">
    <location>
        <begin position="1"/>
        <end position="11"/>
    </location>
</feature>
<dbReference type="EMBL" id="CADCUQ010000828">
    <property type="protein sequence ID" value="CAA9432565.1"/>
    <property type="molecule type" value="Genomic_DNA"/>
</dbReference>
<feature type="compositionally biased region" description="Low complexity" evidence="1">
    <location>
        <begin position="12"/>
        <end position="27"/>
    </location>
</feature>
<gene>
    <name evidence="2" type="ORF">AVDCRST_MAG64-3604</name>
</gene>
<name>A0A6J4QAP2_9BACT</name>
<evidence type="ECO:0000313" key="2">
    <source>
        <dbReference type="EMBL" id="CAA9432565.1"/>
    </source>
</evidence>
<evidence type="ECO:0000256" key="1">
    <source>
        <dbReference type="SAM" id="MobiDB-lite"/>
    </source>
</evidence>
<reference evidence="2" key="1">
    <citation type="submission" date="2020-02" db="EMBL/GenBank/DDBJ databases">
        <authorList>
            <person name="Meier V. D."/>
        </authorList>
    </citation>
    <scope>NUCLEOTIDE SEQUENCE</scope>
    <source>
        <strain evidence="2">AVDCRST_MAG64</strain>
    </source>
</reference>
<feature type="non-terminal residue" evidence="2">
    <location>
        <position position="1"/>
    </location>
</feature>
<organism evidence="2">
    <name type="scientific">uncultured Phycisphaerae bacterium</name>
    <dbReference type="NCBI Taxonomy" id="904963"/>
    <lineage>
        <taxon>Bacteria</taxon>
        <taxon>Pseudomonadati</taxon>
        <taxon>Planctomycetota</taxon>
        <taxon>Phycisphaerae</taxon>
        <taxon>environmental samples</taxon>
    </lineage>
</organism>
<protein>
    <submittedName>
        <fullName evidence="2">Uncharacterized protein</fullName>
    </submittedName>
</protein>
<feature type="non-terminal residue" evidence="2">
    <location>
        <position position="39"/>
    </location>
</feature>
<dbReference type="AlphaFoldDB" id="A0A6J4QAP2"/>